<name>A0ABV6ZT88_9PROT</name>
<protein>
    <submittedName>
        <fullName evidence="2">DUF3089 domain-containing protein</fullName>
    </submittedName>
</protein>
<feature type="region of interest" description="Disordered" evidence="1">
    <location>
        <begin position="384"/>
        <end position="404"/>
    </location>
</feature>
<dbReference type="SUPFAM" id="SSF53474">
    <property type="entry name" value="alpha/beta-Hydrolases"/>
    <property type="match status" value="1"/>
</dbReference>
<dbReference type="InterPro" id="IPR029058">
    <property type="entry name" value="AB_hydrolase_fold"/>
</dbReference>
<proteinExistence type="predicted"/>
<dbReference type="EMBL" id="JBHRSV010000001">
    <property type="protein sequence ID" value="MFC2924645.1"/>
    <property type="molecule type" value="Genomic_DNA"/>
</dbReference>
<reference evidence="3" key="1">
    <citation type="journal article" date="2019" name="Int. J. Syst. Evol. Microbiol.">
        <title>The Global Catalogue of Microorganisms (GCM) 10K type strain sequencing project: providing services to taxonomists for standard genome sequencing and annotation.</title>
        <authorList>
            <consortium name="The Broad Institute Genomics Platform"/>
            <consortium name="The Broad Institute Genome Sequencing Center for Infectious Disease"/>
            <person name="Wu L."/>
            <person name="Ma J."/>
        </authorList>
    </citation>
    <scope>NUCLEOTIDE SEQUENCE [LARGE SCALE GENOMIC DNA]</scope>
    <source>
        <strain evidence="3">KCTC 52487</strain>
    </source>
</reference>
<dbReference type="Pfam" id="PF11288">
    <property type="entry name" value="DUF3089"/>
    <property type="match status" value="1"/>
</dbReference>
<dbReference type="Proteomes" id="UP001595379">
    <property type="component" value="Unassembled WGS sequence"/>
</dbReference>
<dbReference type="RefSeq" id="WP_343163643.1">
    <property type="nucleotide sequence ID" value="NZ_JBHRSV010000001.1"/>
</dbReference>
<evidence type="ECO:0000313" key="3">
    <source>
        <dbReference type="Proteomes" id="UP001595379"/>
    </source>
</evidence>
<dbReference type="InterPro" id="IPR021440">
    <property type="entry name" value="DUF3089"/>
</dbReference>
<comment type="caution">
    <text evidence="2">The sequence shown here is derived from an EMBL/GenBank/DDBJ whole genome shotgun (WGS) entry which is preliminary data.</text>
</comment>
<evidence type="ECO:0000256" key="1">
    <source>
        <dbReference type="SAM" id="MobiDB-lite"/>
    </source>
</evidence>
<dbReference type="Gene3D" id="3.40.50.1820">
    <property type="entry name" value="alpha/beta hydrolase"/>
    <property type="match status" value="1"/>
</dbReference>
<gene>
    <name evidence="2" type="ORF">ACFOOR_00835</name>
</gene>
<sequence length="404" mass="44357">MAIFRKQRLSGLTRWLLTTAIALLVLLLALAIWFSRHQIFQSLLDPGEPYQTYTPPEAADYAAADGWYLRPPVAGEQPAVFFVHGTTFNGGSDWNAPLDDIAAADGVTHVQIPNFAGPFREIGPLFVPRYRQAALYTFMNNREDSVLAREFAARDVLRAFDVFLSDIGDDRPFLIAGVGQGGLHAAYVLIERVAPSDDLRQRLIAAYLLETPVALELFSDRLSSLAPCLAPDSIRCVIAYSSARPEEDSRLRIITERSQTWSPDGRLGLTLGRGLLCVNPILGTRSIDFAPARLHRGGAAAEGIEGDTLPPIQTGQTGAQCVDGVLMTEQPNSPALRRPDRLGETFRIPPFNLFYEDLRLDAARRTGTLVETLANERLYAPPLEAPEEIEDAPVRPIEGRGRGG</sequence>
<evidence type="ECO:0000313" key="2">
    <source>
        <dbReference type="EMBL" id="MFC2924645.1"/>
    </source>
</evidence>
<keyword evidence="3" id="KW-1185">Reference proteome</keyword>
<accession>A0ABV6ZT88</accession>
<organism evidence="2 3">
    <name type="scientific">Hyphobacterium vulgare</name>
    <dbReference type="NCBI Taxonomy" id="1736751"/>
    <lineage>
        <taxon>Bacteria</taxon>
        <taxon>Pseudomonadati</taxon>
        <taxon>Pseudomonadota</taxon>
        <taxon>Alphaproteobacteria</taxon>
        <taxon>Maricaulales</taxon>
        <taxon>Maricaulaceae</taxon>
        <taxon>Hyphobacterium</taxon>
    </lineage>
</organism>